<keyword evidence="4" id="KW-0346">Stress response</keyword>
<accession>A0A917H5S8</accession>
<protein>
    <recommendedName>
        <fullName evidence="7">J domain-containing protein</fullName>
    </recommendedName>
</protein>
<dbReference type="Gene3D" id="1.10.287.110">
    <property type="entry name" value="DnaJ domain"/>
    <property type="match status" value="1"/>
</dbReference>
<dbReference type="AlphaFoldDB" id="A0A917H5S8"/>
<evidence type="ECO:0000256" key="6">
    <source>
        <dbReference type="SAM" id="Phobius"/>
    </source>
</evidence>
<dbReference type="SUPFAM" id="SSF46565">
    <property type="entry name" value="Chaperone J-domain"/>
    <property type="match status" value="1"/>
</dbReference>
<dbReference type="Gene3D" id="1.25.40.10">
    <property type="entry name" value="Tetratricopeptide repeat domain"/>
    <property type="match status" value="1"/>
</dbReference>
<reference evidence="8 9" key="1">
    <citation type="journal article" date="2014" name="Int. J. Syst. Evol. Microbiol.">
        <title>Complete genome sequence of Corynebacterium casei LMG S-19264T (=DSM 44701T), isolated from a smear-ripened cheese.</title>
        <authorList>
            <consortium name="US DOE Joint Genome Institute (JGI-PGF)"/>
            <person name="Walter F."/>
            <person name="Albersmeier A."/>
            <person name="Kalinowski J."/>
            <person name="Ruckert C."/>
        </authorList>
    </citation>
    <scope>NUCLEOTIDE SEQUENCE [LARGE SCALE GENOMIC DNA]</scope>
    <source>
        <strain evidence="8 9">CGMCC 1.15286</strain>
    </source>
</reference>
<dbReference type="CDD" id="cd06257">
    <property type="entry name" value="DnaJ"/>
    <property type="match status" value="1"/>
</dbReference>
<dbReference type="GO" id="GO:0006260">
    <property type="term" value="P:DNA replication"/>
    <property type="evidence" value="ECO:0007669"/>
    <property type="project" value="UniProtKB-KW"/>
</dbReference>
<dbReference type="InterPro" id="IPR019734">
    <property type="entry name" value="TPR_rpt"/>
</dbReference>
<dbReference type="InterPro" id="IPR011990">
    <property type="entry name" value="TPR-like_helical_dom_sf"/>
</dbReference>
<dbReference type="RefSeq" id="WP_188889439.1">
    <property type="nucleotide sequence ID" value="NZ_BMHY01000004.1"/>
</dbReference>
<organism evidence="8 9">
    <name type="scientific">Paenibacillus radicis</name>
    <name type="common">ex Gao et al. 2016</name>
    <dbReference type="NCBI Taxonomy" id="1737354"/>
    <lineage>
        <taxon>Bacteria</taxon>
        <taxon>Bacillati</taxon>
        <taxon>Bacillota</taxon>
        <taxon>Bacilli</taxon>
        <taxon>Bacillales</taxon>
        <taxon>Paenibacillaceae</taxon>
        <taxon>Paenibacillus</taxon>
    </lineage>
</organism>
<comment type="caution">
    <text evidence="8">The sequence shown here is derived from an EMBL/GenBank/DDBJ whole genome shotgun (WGS) entry which is preliminary data.</text>
</comment>
<sequence length="454" mass="53246">MSIWDILGIESTLDKKVIRRAYTALLKIYHPEDDPEGFMRLRTAYEQALKGAEKGRGQEKQYKIDNPQVEQATFYETVLAENPEIPENKETRAEYVILNEAAQSENPGNKESGFEYIHLNEEWQRSETNESSISEQLLILYSDVFKRREVYEWRKLFLHLSLFEKERLTDEVIRFLTEHGDLPFDVWNYLNDEFALSELPDFQWKELMQYDFGLSFEYLNPENFCDYSQYVNLRFQAFLLLRDFKCSECIEAGLRAISIYADDPVLHRLLGIAYYQIADYDQSILWLSKLLKATDADCDGFVYRGYAYYRTGDYEQASADFERAIAIDPEHYDAQKGYTLTVHALKKLKQGQVNEMPLSGISKMDLELDRIIHCTDEMLKWPEPSMKHTFKTYWELNNTVLPKIITFGIGNLICIYAIIRLFITIDFMPSILVLLLPISLFSLYLLKLIGDLER</sequence>
<keyword evidence="9" id="KW-1185">Reference proteome</keyword>
<dbReference type="InterPro" id="IPR036869">
    <property type="entry name" value="J_dom_sf"/>
</dbReference>
<keyword evidence="6" id="KW-1133">Transmembrane helix</keyword>
<dbReference type="EMBL" id="BMHY01000004">
    <property type="protein sequence ID" value="GGG68400.1"/>
    <property type="molecule type" value="Genomic_DNA"/>
</dbReference>
<keyword evidence="1" id="KW-0235">DNA replication</keyword>
<dbReference type="InterPro" id="IPR013105">
    <property type="entry name" value="TPR_2"/>
</dbReference>
<evidence type="ECO:0000313" key="9">
    <source>
        <dbReference type="Proteomes" id="UP000600247"/>
    </source>
</evidence>
<evidence type="ECO:0000256" key="5">
    <source>
        <dbReference type="PROSITE-ProRule" id="PRU00339"/>
    </source>
</evidence>
<keyword evidence="2" id="KW-0677">Repeat</keyword>
<keyword evidence="6" id="KW-0812">Transmembrane</keyword>
<proteinExistence type="predicted"/>
<evidence type="ECO:0000256" key="3">
    <source>
        <dbReference type="ARBA" id="ARBA00022803"/>
    </source>
</evidence>
<dbReference type="SMART" id="SM00271">
    <property type="entry name" value="DnaJ"/>
    <property type="match status" value="1"/>
</dbReference>
<feature type="transmembrane region" description="Helical" evidence="6">
    <location>
        <begin position="400"/>
        <end position="419"/>
    </location>
</feature>
<evidence type="ECO:0000256" key="1">
    <source>
        <dbReference type="ARBA" id="ARBA00022705"/>
    </source>
</evidence>
<feature type="transmembrane region" description="Helical" evidence="6">
    <location>
        <begin position="431"/>
        <end position="450"/>
    </location>
</feature>
<evidence type="ECO:0000313" key="8">
    <source>
        <dbReference type="EMBL" id="GGG68400.1"/>
    </source>
</evidence>
<name>A0A917H5S8_9BACL</name>
<dbReference type="Pfam" id="PF07719">
    <property type="entry name" value="TPR_2"/>
    <property type="match status" value="1"/>
</dbReference>
<dbReference type="SMART" id="SM00028">
    <property type="entry name" value="TPR"/>
    <property type="match status" value="2"/>
</dbReference>
<evidence type="ECO:0000256" key="4">
    <source>
        <dbReference type="ARBA" id="ARBA00023016"/>
    </source>
</evidence>
<evidence type="ECO:0000259" key="7">
    <source>
        <dbReference type="PROSITE" id="PS50076"/>
    </source>
</evidence>
<feature type="domain" description="J" evidence="7">
    <location>
        <begin position="2"/>
        <end position="63"/>
    </location>
</feature>
<dbReference type="InterPro" id="IPR001623">
    <property type="entry name" value="DnaJ_domain"/>
</dbReference>
<dbReference type="PROSITE" id="PS50076">
    <property type="entry name" value="DNAJ_2"/>
    <property type="match status" value="1"/>
</dbReference>
<dbReference type="Proteomes" id="UP000600247">
    <property type="component" value="Unassembled WGS sequence"/>
</dbReference>
<keyword evidence="6" id="KW-0472">Membrane</keyword>
<dbReference type="PROSITE" id="PS50293">
    <property type="entry name" value="TPR_REGION"/>
    <property type="match status" value="1"/>
</dbReference>
<gene>
    <name evidence="8" type="ORF">GCM10010918_24110</name>
</gene>
<dbReference type="PROSITE" id="PS50005">
    <property type="entry name" value="TPR"/>
    <property type="match status" value="1"/>
</dbReference>
<dbReference type="SUPFAM" id="SSF48452">
    <property type="entry name" value="TPR-like"/>
    <property type="match status" value="1"/>
</dbReference>
<feature type="repeat" description="TPR" evidence="5">
    <location>
        <begin position="298"/>
        <end position="331"/>
    </location>
</feature>
<keyword evidence="3 5" id="KW-0802">TPR repeat</keyword>
<evidence type="ECO:0000256" key="2">
    <source>
        <dbReference type="ARBA" id="ARBA00022737"/>
    </source>
</evidence>